<feature type="domain" description="EAL" evidence="1">
    <location>
        <begin position="1"/>
        <end position="244"/>
    </location>
</feature>
<dbReference type="SMART" id="SM00052">
    <property type="entry name" value="EAL"/>
    <property type="match status" value="1"/>
</dbReference>
<feature type="non-terminal residue" evidence="2">
    <location>
        <position position="1"/>
    </location>
</feature>
<dbReference type="Pfam" id="PF00563">
    <property type="entry name" value="EAL"/>
    <property type="match status" value="1"/>
</dbReference>
<name>A0A3B0YEE0_9ZZZZ</name>
<sequence length="245" mass="27119">HRNNEFKLVYQPIVDLGDRRIHAVEVLLRWQHPVHGCLEPDIFLSLLEDSGLIVPVGERILMDACQFLATLPCSSDENFRACINISPRQLEDGGFLLSVLDALYDADLDPARLQLEFPESIVVNRSRLVQRVLRELHSAGVQLALDHFGAGGISLADLVRLPINLIKLDHSLIEHIVEDRVSQAIASGTLALAGTVDMQVAAVGVEQDLQNGLLERLGCREAQGRYYSYPLSATELCSVLLDTEH</sequence>
<evidence type="ECO:0000259" key="1">
    <source>
        <dbReference type="PROSITE" id="PS50883"/>
    </source>
</evidence>
<proteinExistence type="predicted"/>
<accession>A0A3B0YEE0</accession>
<dbReference type="AlphaFoldDB" id="A0A3B0YEE0"/>
<dbReference type="InterPro" id="IPR001633">
    <property type="entry name" value="EAL_dom"/>
</dbReference>
<dbReference type="Gene3D" id="3.20.20.450">
    <property type="entry name" value="EAL domain"/>
    <property type="match status" value="1"/>
</dbReference>
<dbReference type="PANTHER" id="PTHR33121">
    <property type="entry name" value="CYCLIC DI-GMP PHOSPHODIESTERASE PDEF"/>
    <property type="match status" value="1"/>
</dbReference>
<dbReference type="PANTHER" id="PTHR33121:SF70">
    <property type="entry name" value="SIGNALING PROTEIN YKOW"/>
    <property type="match status" value="1"/>
</dbReference>
<dbReference type="InterPro" id="IPR035919">
    <property type="entry name" value="EAL_sf"/>
</dbReference>
<reference evidence="2" key="1">
    <citation type="submission" date="2018-06" db="EMBL/GenBank/DDBJ databases">
        <authorList>
            <person name="Zhirakovskaya E."/>
        </authorList>
    </citation>
    <scope>NUCLEOTIDE SEQUENCE</scope>
</reference>
<dbReference type="PROSITE" id="PS50883">
    <property type="entry name" value="EAL"/>
    <property type="match status" value="1"/>
</dbReference>
<dbReference type="GO" id="GO:0071111">
    <property type="term" value="F:cyclic-guanylate-specific phosphodiesterase activity"/>
    <property type="evidence" value="ECO:0007669"/>
    <property type="project" value="InterPro"/>
</dbReference>
<gene>
    <name evidence="2" type="ORF">MNBD_GAMMA13-392</name>
</gene>
<evidence type="ECO:0000313" key="2">
    <source>
        <dbReference type="EMBL" id="VAW75140.1"/>
    </source>
</evidence>
<organism evidence="2">
    <name type="scientific">hydrothermal vent metagenome</name>
    <dbReference type="NCBI Taxonomy" id="652676"/>
    <lineage>
        <taxon>unclassified sequences</taxon>
        <taxon>metagenomes</taxon>
        <taxon>ecological metagenomes</taxon>
    </lineage>
</organism>
<protein>
    <submittedName>
        <fullName evidence="2">Diguanylate cyclase/phosphodiesterase (GGDEF &amp; EAL domains) with PAS/PAC sensor(S)</fullName>
    </submittedName>
</protein>
<dbReference type="CDD" id="cd01948">
    <property type="entry name" value="EAL"/>
    <property type="match status" value="1"/>
</dbReference>
<dbReference type="InterPro" id="IPR050706">
    <property type="entry name" value="Cyclic-di-GMP_PDE-like"/>
</dbReference>
<dbReference type="EMBL" id="UOFK01000068">
    <property type="protein sequence ID" value="VAW75140.1"/>
    <property type="molecule type" value="Genomic_DNA"/>
</dbReference>
<dbReference type="SUPFAM" id="SSF141868">
    <property type="entry name" value="EAL domain-like"/>
    <property type="match status" value="1"/>
</dbReference>